<accession>A0A5R8YUW6</accession>
<feature type="signal peptide" evidence="1">
    <location>
        <begin position="1"/>
        <end position="22"/>
    </location>
</feature>
<sequence>MKKIVKLTTWAAAVLLAQASLAATTDSWTSNKLAPNVVIAQTENSNFYTTPISVPKGALITTVSWDVGLYDNGAAGQFFTVCYARRYTTSYDICYDLTNMRVGSTTLFKGLDAKGQFKITGVLSGGTYPVYPRHRNTITVEYQY</sequence>
<dbReference type="EMBL" id="VAUO01000008">
    <property type="protein sequence ID" value="TLP57308.1"/>
    <property type="molecule type" value="Genomic_DNA"/>
</dbReference>
<evidence type="ECO:0000313" key="3">
    <source>
        <dbReference type="Proteomes" id="UP000309819"/>
    </source>
</evidence>
<evidence type="ECO:0000313" key="2">
    <source>
        <dbReference type="EMBL" id="TLP57308.1"/>
    </source>
</evidence>
<protein>
    <recommendedName>
        <fullName evidence="4">Flagellar protein FlhE</fullName>
    </recommendedName>
</protein>
<evidence type="ECO:0000256" key="1">
    <source>
        <dbReference type="SAM" id="SignalP"/>
    </source>
</evidence>
<dbReference type="Proteomes" id="UP000309819">
    <property type="component" value="Unassembled WGS sequence"/>
</dbReference>
<comment type="caution">
    <text evidence="2">The sequence shown here is derived from an EMBL/GenBank/DDBJ whole genome shotgun (WGS) entry which is preliminary data.</text>
</comment>
<proteinExistence type="predicted"/>
<dbReference type="RefSeq" id="WP_138220651.1">
    <property type="nucleotide sequence ID" value="NZ_VAUO01000008.1"/>
</dbReference>
<keyword evidence="3" id="KW-1185">Reference proteome</keyword>
<feature type="chain" id="PRO_5024376367" description="Flagellar protein FlhE" evidence="1">
    <location>
        <begin position="23"/>
        <end position="144"/>
    </location>
</feature>
<reference evidence="2 3" key="1">
    <citation type="submission" date="2019-05" db="EMBL/GenBank/DDBJ databases">
        <title>Pseudomonas sp. SC006 isolated from lettuce that can produce HBGAs.</title>
        <authorList>
            <person name="Wang D."/>
            <person name="Liao N."/>
            <person name="Liu D."/>
            <person name="Zhang Z."/>
            <person name="Zou S."/>
        </authorList>
    </citation>
    <scope>NUCLEOTIDE SEQUENCE [LARGE SCALE GENOMIC DNA]</scope>
    <source>
        <strain evidence="2 3">SC006</strain>
    </source>
</reference>
<name>A0A5R8YUW6_9PSED</name>
<organism evidence="2 3">
    <name type="scientific">Pseudomonas mosselii</name>
    <dbReference type="NCBI Taxonomy" id="78327"/>
    <lineage>
        <taxon>Bacteria</taxon>
        <taxon>Pseudomonadati</taxon>
        <taxon>Pseudomonadota</taxon>
        <taxon>Gammaproteobacteria</taxon>
        <taxon>Pseudomonadales</taxon>
        <taxon>Pseudomonadaceae</taxon>
        <taxon>Pseudomonas</taxon>
    </lineage>
</organism>
<keyword evidence="1" id="KW-0732">Signal</keyword>
<dbReference type="AlphaFoldDB" id="A0A5R8YUW6"/>
<evidence type="ECO:0008006" key="4">
    <source>
        <dbReference type="Google" id="ProtNLM"/>
    </source>
</evidence>
<dbReference type="OrthoDB" id="6460529at2"/>
<gene>
    <name evidence="2" type="ORF">FEM01_17000</name>
</gene>